<dbReference type="GO" id="GO:0017108">
    <property type="term" value="F:5'-flap endonuclease activity"/>
    <property type="evidence" value="ECO:0007669"/>
    <property type="project" value="UniProtKB-UniRule"/>
</dbReference>
<dbReference type="InterPro" id="IPR014808">
    <property type="entry name" value="DNA_replication_fac_Dna2_N"/>
</dbReference>
<dbReference type="FunFam" id="3.90.320.10:FF:000001">
    <property type="entry name" value="DNA replication helicase Dna2"/>
    <property type="match status" value="1"/>
</dbReference>
<feature type="domain" description="DNA2 rift barrel" evidence="28">
    <location>
        <begin position="968"/>
        <end position="1059"/>
    </location>
</feature>
<keyword evidence="8 22" id="KW-0547">Nucleotide-binding</keyword>
<dbReference type="InterPro" id="IPR045055">
    <property type="entry name" value="DNA2/NAM7-like"/>
</dbReference>
<evidence type="ECO:0000256" key="10">
    <source>
        <dbReference type="ARBA" id="ARBA00022763"/>
    </source>
</evidence>
<keyword evidence="14 22" id="KW-0408">Iron</keyword>
<reference evidence="29" key="1">
    <citation type="submission" date="2021-07" db="EMBL/GenBank/DDBJ databases">
        <title>Genome Resource of American Ginseng Black Spot Pathogen Alternaria panax.</title>
        <authorList>
            <person name="Qiu C."/>
            <person name="Wang W."/>
            <person name="Liu Z."/>
        </authorList>
    </citation>
    <scope>NUCLEOTIDE SEQUENCE</scope>
    <source>
        <strain evidence="29">BNCC115425</strain>
    </source>
</reference>
<keyword evidence="5 22" id="KW-0235">DNA replication</keyword>
<dbReference type="Pfam" id="PF08696">
    <property type="entry name" value="Dna2"/>
    <property type="match status" value="1"/>
</dbReference>
<dbReference type="GO" id="GO:0017116">
    <property type="term" value="F:single-stranded DNA helicase activity"/>
    <property type="evidence" value="ECO:0007669"/>
    <property type="project" value="UniProtKB-UniRule"/>
</dbReference>
<feature type="region of interest" description="Disordered" evidence="23">
    <location>
        <begin position="1618"/>
        <end position="1695"/>
    </location>
</feature>
<keyword evidence="7 22" id="KW-0479">Metal-binding</keyword>
<keyword evidence="13 22" id="KW-0067">ATP-binding</keyword>
<dbReference type="InterPro" id="IPR041679">
    <property type="entry name" value="DNA2/NAM7-like_C"/>
</dbReference>
<evidence type="ECO:0000256" key="6">
    <source>
        <dbReference type="ARBA" id="ARBA00022722"/>
    </source>
</evidence>
<dbReference type="GO" id="GO:0005634">
    <property type="term" value="C:nucleus"/>
    <property type="evidence" value="ECO:0007669"/>
    <property type="project" value="UniProtKB-SubCell"/>
</dbReference>
<evidence type="ECO:0000256" key="11">
    <source>
        <dbReference type="ARBA" id="ARBA00022801"/>
    </source>
</evidence>
<evidence type="ECO:0000256" key="18">
    <source>
        <dbReference type="ARBA" id="ARBA00023204"/>
    </source>
</evidence>
<dbReference type="Gene3D" id="3.40.50.300">
    <property type="entry name" value="P-loop containing nucleotide triphosphate hydrolases"/>
    <property type="match status" value="2"/>
</dbReference>
<evidence type="ECO:0000256" key="3">
    <source>
        <dbReference type="ARBA" id="ARBA00007913"/>
    </source>
</evidence>
<keyword evidence="12 22" id="KW-0347">Helicase</keyword>
<keyword evidence="11 22" id="KW-0378">Hydrolase</keyword>
<keyword evidence="17" id="KW-0496">Mitochondrion</keyword>
<keyword evidence="10 22" id="KW-0227">DNA damage</keyword>
<dbReference type="GO" id="GO:0006281">
    <property type="term" value="P:DNA repair"/>
    <property type="evidence" value="ECO:0007669"/>
    <property type="project" value="UniProtKB-KW"/>
</dbReference>
<evidence type="ECO:0000256" key="23">
    <source>
        <dbReference type="SAM" id="MobiDB-lite"/>
    </source>
</evidence>
<sequence length="1717" mass="189731">MSTRQTSFFDQNQKPKYKGQWNRPRNFPHQNSNQAAPQARHIVTGPPIMPSTQTRTKLKAFQFVEGMPAADAPLKRRDADKENRPVALGKTPKPMGTPKANRVAKDVAATDKTPRLPTISDCPPPSTPATTRLPLADLVGNIDDSSRHAPHPVASPEEQLIWRGSQAVNTPFVRKNKKRARSSSPVAPSQEEHRLDATRQDITTPQADPAMELWSRYTNNKGTPSANKSVAFAHLINESSPRSQAAAGSISGLRRWASCGVEFPASRRKRRRTHGVFQPDKEAAEDVFAGASSSDGMMLRQPTKPNLASMVQRMRECVSKSQPRVSSSMPASSSPLPGAGDRQDPSSGSPLQRRAREQLGNTSETVRHNSAPLADILDADDQLLQEDDQTDVAQKPQASQGSSDDFGDDFDADMVEALDMPPRPAPKLLLARSASHVTVPTEPINSPPHQPLAPIPALQQVSDDDEFGMDDEDDFAADLEHVASLYDTRSVEPPTADQAPTGQLVGVPATASGMSASVISLMDDDDEDEFGEDIDADEFAAAEVAATQVPASTSQQDNRAIQRYLIKRVDESSYTMDRGCSMPEKVLLVEEEKTKLFKAITLRQAWFDTPCTTGSFVHVIGDFTSTGQCIIDDHHNMLILHPDHLISSTVVADSFGCLRRAVLQDRVKATSKANAPMLYGTLLHELFQEAIKANQWQSKFLLETIEKLLPSHLETILEINSTCEAVKEHLSSKLPELQAWAKIFVCAEPQADAVVRERNGRQSTMSINKLLDVEEHVWSPMYGLKGNIDATVQVTMRDDQGERTLTVPFEVKTGKNSSNAAHVAQTALYNLLLSNRYDVDIAYGILYYLETSEISRIPAIRNDIIHMIIKRNELACYVRDRIDLPPIPKEDFKCQKCYAQEPCFLYHNLVEDGKGEMLNKKAKERYDELVKPLQPSHRAFMKKWDILLTKEETDMMKFRRELWTMLSTEREKLGRCFSNVILEPGSGHEDKHGQKINRFNYTFMKQQPVPGFSFTESQLIIGEPIVVSDEQGHFALANGYVTNVKKRRITVAVDRRLHNSRIKLPGFHPQINQTFAGIMEVTKEGETAAEYEANMEPVLYRLDKDEFSNGMAAARNNLIQIMDNSVYKAHDLRALIVDGRAPVFKPMSDAISLPQSSQMSMNSDQRAAVGKVMSAKDYALVLGMPGTGKTTTIAHIIRTLVAKGKSVLLTSYTHTAVDNILLKIREDKIGILRLGAAKKIHPEVREFATLAVEPKDSLEELERSWMQPPVVATTCLTINHPLFSRRVFDYCIVDEASQITLPVCLGPIRMAQKFILVGDHYQLPPLVQNKEAVEGGLDVSLFKLLCEAHPQAVVSLEHQYRMCADVMLLSNNFIYSGRLKCGTPAVASRKLAVPKPNGLTAYHHKAHQSRLNMAPPCTGPDTANCWISRSLSPDHPVVFINTDLISSTLETQAGSRITNTLEARLVTQLTVSLLSLGVPTGEIGIIAFYRSQLALLRQSLSSAHTQTQSSELAAPATSGQGCAGVELHTADKFQGRDKEVIIVSSVRSNENGTVGDLLKDRRRVNVALTRARSKLIILGSEKTLSSNELLREMIALCREKDWVLDLQPSVVESHVFDESVTQTGKTPVKQSYPSSFTNQMAKSPSLTPSPSKKRKALGDLTEKPGKVNAKSPKEMIGSKSATGSPKERRVPGKVFTAGKRSVLDGRPILRDIYNGAI</sequence>
<dbReference type="GO" id="GO:0071932">
    <property type="term" value="P:replication fork reversal"/>
    <property type="evidence" value="ECO:0007669"/>
    <property type="project" value="TreeGrafter"/>
</dbReference>
<dbReference type="InterPro" id="IPR041677">
    <property type="entry name" value="DNA2/NAM7_AAA_11"/>
</dbReference>
<dbReference type="Gene3D" id="3.90.320.10">
    <property type="match status" value="1"/>
</dbReference>
<name>A0AAD4FCQ4_9PLEO</name>
<dbReference type="PANTHER" id="PTHR10887:SF433">
    <property type="entry name" value="DNA REPLICATION ATP-DEPENDENT HELICASE_NUCLEASE DNA2"/>
    <property type="match status" value="1"/>
</dbReference>
<dbReference type="CDD" id="cd22318">
    <property type="entry name" value="DNA2_N-like"/>
    <property type="match status" value="1"/>
</dbReference>
<evidence type="ECO:0000259" key="24">
    <source>
        <dbReference type="Pfam" id="PF01930"/>
    </source>
</evidence>
<evidence type="ECO:0000256" key="14">
    <source>
        <dbReference type="ARBA" id="ARBA00023004"/>
    </source>
</evidence>
<dbReference type="GO" id="GO:0033567">
    <property type="term" value="P:DNA replication, Okazaki fragment processing"/>
    <property type="evidence" value="ECO:0007669"/>
    <property type="project" value="UniProtKB-UniRule"/>
</dbReference>
<keyword evidence="16 22" id="KW-0238">DNA-binding</keyword>
<feature type="region of interest" description="Disordered" evidence="23">
    <location>
        <begin position="1"/>
        <end position="38"/>
    </location>
</feature>
<evidence type="ECO:0000256" key="22">
    <source>
        <dbReference type="RuleBase" id="RU367041"/>
    </source>
</evidence>
<feature type="compositionally biased region" description="Polar residues" evidence="23">
    <location>
        <begin position="1619"/>
        <end position="1641"/>
    </location>
</feature>
<feature type="compositionally biased region" description="Polar residues" evidence="23">
    <location>
        <begin position="1"/>
        <end position="14"/>
    </location>
</feature>
<comment type="function">
    <text evidence="22">Key enzyme involved in DNA replication and DNA repair. Involved in Okazaki fragments processing by cleaving long flaps that escape FEN1: flaps that are longer than 27 nucleotides are coated by replication protein A complex (RPA), leading to recruit DNA2 which cleaves the flap until it is too short to bind RPA and becomes a substrate for FEN1. Also involved in 5'-end resection of DNA during double-strand break (DSB) repair by mediating the cleavage of 5'-ssDNA.</text>
</comment>
<feature type="domain" description="DNA2/NAM7 helicase helicase" evidence="26">
    <location>
        <begin position="1161"/>
        <end position="1248"/>
    </location>
</feature>
<feature type="region of interest" description="Disordered" evidence="23">
    <location>
        <begin position="69"/>
        <end position="128"/>
    </location>
</feature>
<keyword evidence="6 22" id="KW-0540">Nuclease</keyword>
<keyword evidence="19 22" id="KW-0539">Nucleus</keyword>
<evidence type="ECO:0000259" key="26">
    <source>
        <dbReference type="Pfam" id="PF13086"/>
    </source>
</evidence>
<feature type="domain" description="DNA2/NAM7 helicase-like C-terminal" evidence="27">
    <location>
        <begin position="1337"/>
        <end position="1581"/>
    </location>
</feature>
<evidence type="ECO:0000256" key="1">
    <source>
        <dbReference type="ARBA" id="ARBA00001966"/>
    </source>
</evidence>
<feature type="region of interest" description="Disordered" evidence="23">
    <location>
        <begin position="173"/>
        <end position="209"/>
    </location>
</feature>
<evidence type="ECO:0000256" key="7">
    <source>
        <dbReference type="ARBA" id="ARBA00022723"/>
    </source>
</evidence>
<evidence type="ECO:0000256" key="12">
    <source>
        <dbReference type="ARBA" id="ARBA00022806"/>
    </source>
</evidence>
<keyword evidence="30" id="KW-1185">Reference proteome</keyword>
<keyword evidence="4 22" id="KW-0004">4Fe-4S</keyword>
<protein>
    <recommendedName>
        <fullName evidence="22">DNA replication ATP-dependent helicase/nuclease</fullName>
        <ecNumber evidence="22">3.1.-.-</ecNumber>
        <ecNumber evidence="22">3.6.4.12</ecNumber>
    </recommendedName>
</protein>
<dbReference type="InterPro" id="IPR026851">
    <property type="entry name" value="Dna2/JHS1_DEXXQ-box"/>
</dbReference>
<evidence type="ECO:0000256" key="17">
    <source>
        <dbReference type="ARBA" id="ARBA00023128"/>
    </source>
</evidence>
<dbReference type="GO" id="GO:0005739">
    <property type="term" value="C:mitochondrion"/>
    <property type="evidence" value="ECO:0007669"/>
    <property type="project" value="UniProtKB-SubCell"/>
</dbReference>
<comment type="subcellular location">
    <subcellularLocation>
        <location evidence="2">Mitochondrion</location>
    </subcellularLocation>
    <subcellularLocation>
        <location evidence="22">Nucleus</location>
    </subcellularLocation>
    <subcellularLocation>
        <location evidence="22">Chromosome</location>
    </subcellularLocation>
</comment>
<dbReference type="GO" id="GO:0005694">
    <property type="term" value="C:chromosome"/>
    <property type="evidence" value="ECO:0007669"/>
    <property type="project" value="UniProtKB-SubCell"/>
</dbReference>
<evidence type="ECO:0000256" key="4">
    <source>
        <dbReference type="ARBA" id="ARBA00022485"/>
    </source>
</evidence>
<dbReference type="InterPro" id="IPR022765">
    <property type="entry name" value="Dna2/Cas4_DUF83"/>
</dbReference>
<evidence type="ECO:0000256" key="13">
    <source>
        <dbReference type="ARBA" id="ARBA00022840"/>
    </source>
</evidence>
<feature type="compositionally biased region" description="Basic and acidic residues" evidence="23">
    <location>
        <begin position="1656"/>
        <end position="1665"/>
    </location>
</feature>
<keyword evidence="20 22" id="KW-0511">Multifunctional enzyme</keyword>
<dbReference type="GO" id="GO:0003677">
    <property type="term" value="F:DNA binding"/>
    <property type="evidence" value="ECO:0007669"/>
    <property type="project" value="UniProtKB-UniRule"/>
</dbReference>
<dbReference type="InterPro" id="IPR047187">
    <property type="entry name" value="SF1_C_Upf1"/>
</dbReference>
<dbReference type="CDD" id="cd18808">
    <property type="entry name" value="SF1_C_Upf1"/>
    <property type="match status" value="1"/>
</dbReference>
<keyword evidence="18 22" id="KW-0234">DNA repair</keyword>
<comment type="similarity">
    <text evidence="3 22">Belongs to the DNA2/NAM7 helicase family.</text>
</comment>
<dbReference type="FunFam" id="3.40.50.300:FF:000789">
    <property type="entry name" value="DNA replication ATP-dependent helicase/nuclease DNA2"/>
    <property type="match status" value="1"/>
</dbReference>
<dbReference type="InterPro" id="IPR011604">
    <property type="entry name" value="PDDEXK-like_dom_sf"/>
</dbReference>
<dbReference type="GO" id="GO:0051539">
    <property type="term" value="F:4 iron, 4 sulfur cluster binding"/>
    <property type="evidence" value="ECO:0007669"/>
    <property type="project" value="UniProtKB-UniRule"/>
</dbReference>
<comment type="catalytic activity">
    <reaction evidence="21 22">
        <text>ATP + H2O = ADP + phosphate + H(+)</text>
        <dbReference type="Rhea" id="RHEA:13065"/>
        <dbReference type="ChEBI" id="CHEBI:15377"/>
        <dbReference type="ChEBI" id="CHEBI:15378"/>
        <dbReference type="ChEBI" id="CHEBI:30616"/>
        <dbReference type="ChEBI" id="CHEBI:43474"/>
        <dbReference type="ChEBI" id="CHEBI:456216"/>
        <dbReference type="EC" id="3.6.4.12"/>
    </reaction>
</comment>
<dbReference type="Pfam" id="PF13087">
    <property type="entry name" value="AAA_12"/>
    <property type="match status" value="1"/>
</dbReference>
<gene>
    <name evidence="29" type="ORF">G6011_10088</name>
</gene>
<feature type="region of interest" description="Disordered" evidence="23">
    <location>
        <begin position="269"/>
        <end position="413"/>
    </location>
</feature>
<evidence type="ECO:0000259" key="28">
    <source>
        <dbReference type="Pfam" id="PF21123"/>
    </source>
</evidence>
<dbReference type="GO" id="GO:0046872">
    <property type="term" value="F:metal ion binding"/>
    <property type="evidence" value="ECO:0007669"/>
    <property type="project" value="UniProtKB-UniRule"/>
</dbReference>
<evidence type="ECO:0000256" key="5">
    <source>
        <dbReference type="ARBA" id="ARBA00022705"/>
    </source>
</evidence>
<dbReference type="FunFam" id="3.40.50.300:FF:001170">
    <property type="entry name" value="DNA replication helicase Dna2"/>
    <property type="match status" value="1"/>
</dbReference>
<evidence type="ECO:0000259" key="27">
    <source>
        <dbReference type="Pfam" id="PF13087"/>
    </source>
</evidence>
<dbReference type="EC" id="3.1.-.-" evidence="22"/>
<keyword evidence="22" id="KW-0158">Chromosome</keyword>
<evidence type="ECO:0000256" key="21">
    <source>
        <dbReference type="ARBA" id="ARBA00047995"/>
    </source>
</evidence>
<feature type="domain" description="DNA replication factor Dna2 N-terminal" evidence="25">
    <location>
        <begin position="592"/>
        <end position="794"/>
    </location>
</feature>
<dbReference type="Pfam" id="PF13086">
    <property type="entry name" value="AAA_11"/>
    <property type="match status" value="2"/>
</dbReference>
<keyword evidence="9" id="KW-0255">Endonuclease</keyword>
<dbReference type="EMBL" id="JAANER010000008">
    <property type="protein sequence ID" value="KAG9186980.1"/>
    <property type="molecule type" value="Genomic_DNA"/>
</dbReference>
<evidence type="ECO:0000313" key="30">
    <source>
        <dbReference type="Proteomes" id="UP001199106"/>
    </source>
</evidence>
<dbReference type="Proteomes" id="UP001199106">
    <property type="component" value="Unassembled WGS sequence"/>
</dbReference>
<feature type="compositionally biased region" description="Basic and acidic residues" evidence="23">
    <location>
        <begin position="103"/>
        <end position="114"/>
    </location>
</feature>
<keyword evidence="15 22" id="KW-0411">Iron-sulfur</keyword>
<comment type="caution">
    <text evidence="29">The sequence shown here is derived from an EMBL/GenBank/DDBJ whole genome shotgun (WGS) entry which is preliminary data.</text>
</comment>
<evidence type="ECO:0000256" key="20">
    <source>
        <dbReference type="ARBA" id="ARBA00023268"/>
    </source>
</evidence>
<feature type="domain" description="DUF83" evidence="24">
    <location>
        <begin position="804"/>
        <end position="904"/>
    </location>
</feature>
<feature type="compositionally biased region" description="Low complexity" evidence="23">
    <location>
        <begin position="321"/>
        <end position="337"/>
    </location>
</feature>
<feature type="compositionally biased region" description="Basic and acidic residues" evidence="23">
    <location>
        <begin position="190"/>
        <end position="199"/>
    </location>
</feature>
<evidence type="ECO:0000256" key="8">
    <source>
        <dbReference type="ARBA" id="ARBA00022741"/>
    </source>
</evidence>
<dbReference type="InterPro" id="IPR048459">
    <property type="entry name" value="DNA2_Rift"/>
</dbReference>
<feature type="compositionally biased region" description="Acidic residues" evidence="23">
    <location>
        <begin position="377"/>
        <end position="390"/>
    </location>
</feature>
<dbReference type="CDD" id="cd18041">
    <property type="entry name" value="DEXXQc_DNA2"/>
    <property type="match status" value="1"/>
</dbReference>
<dbReference type="EC" id="3.6.4.12" evidence="22"/>
<evidence type="ECO:0000256" key="2">
    <source>
        <dbReference type="ARBA" id="ARBA00004173"/>
    </source>
</evidence>
<evidence type="ECO:0000256" key="15">
    <source>
        <dbReference type="ARBA" id="ARBA00023014"/>
    </source>
</evidence>
<dbReference type="SUPFAM" id="SSF52540">
    <property type="entry name" value="P-loop containing nucleoside triphosphate hydrolases"/>
    <property type="match status" value="1"/>
</dbReference>
<evidence type="ECO:0000256" key="9">
    <source>
        <dbReference type="ARBA" id="ARBA00022759"/>
    </source>
</evidence>
<feature type="compositionally biased region" description="Basic and acidic residues" evidence="23">
    <location>
        <begin position="73"/>
        <end position="84"/>
    </location>
</feature>
<accession>A0AAD4FCQ4</accession>
<feature type="domain" description="DNA2/NAM7 helicase helicase" evidence="26">
    <location>
        <begin position="1269"/>
        <end position="1329"/>
    </location>
</feature>
<evidence type="ECO:0000259" key="25">
    <source>
        <dbReference type="Pfam" id="PF08696"/>
    </source>
</evidence>
<organism evidence="29 30">
    <name type="scientific">Alternaria panax</name>
    <dbReference type="NCBI Taxonomy" id="48097"/>
    <lineage>
        <taxon>Eukaryota</taxon>
        <taxon>Fungi</taxon>
        <taxon>Dikarya</taxon>
        <taxon>Ascomycota</taxon>
        <taxon>Pezizomycotina</taxon>
        <taxon>Dothideomycetes</taxon>
        <taxon>Pleosporomycetidae</taxon>
        <taxon>Pleosporales</taxon>
        <taxon>Pleosporineae</taxon>
        <taxon>Pleosporaceae</taxon>
        <taxon>Alternaria</taxon>
        <taxon>Alternaria sect. Panax</taxon>
    </lineage>
</organism>
<dbReference type="PANTHER" id="PTHR10887">
    <property type="entry name" value="DNA2/NAM7 HELICASE FAMILY"/>
    <property type="match status" value="1"/>
</dbReference>
<dbReference type="GO" id="GO:0005524">
    <property type="term" value="F:ATP binding"/>
    <property type="evidence" value="ECO:0007669"/>
    <property type="project" value="UniProtKB-UniRule"/>
</dbReference>
<dbReference type="Pfam" id="PF01930">
    <property type="entry name" value="Cas_Cas4"/>
    <property type="match status" value="1"/>
</dbReference>
<evidence type="ECO:0000313" key="29">
    <source>
        <dbReference type="EMBL" id="KAG9186980.1"/>
    </source>
</evidence>
<comment type="cofactor">
    <cofactor evidence="1">
        <name>[4Fe-4S] cluster</name>
        <dbReference type="ChEBI" id="CHEBI:49883"/>
    </cofactor>
</comment>
<proteinExistence type="inferred from homology"/>
<evidence type="ECO:0000256" key="16">
    <source>
        <dbReference type="ARBA" id="ARBA00023125"/>
    </source>
</evidence>
<evidence type="ECO:0000256" key="19">
    <source>
        <dbReference type="ARBA" id="ARBA00023242"/>
    </source>
</evidence>
<dbReference type="InterPro" id="IPR027417">
    <property type="entry name" value="P-loop_NTPase"/>
</dbReference>
<dbReference type="Pfam" id="PF21123">
    <property type="entry name" value="Dna2_Rift"/>
    <property type="match status" value="1"/>
</dbReference>